<protein>
    <submittedName>
        <fullName evidence="1">Uncharacterized protein</fullName>
    </submittedName>
</protein>
<accession>A0A9J5ZBH9</accession>
<sequence length="73" mass="8269">MAEARRPFIAFKLCGQAIFKWRRHGDKATPTRQLNWTFPVTPKSNQYIGEVHLLSCSKMMAIGMVDGKTCSPL</sequence>
<name>A0A9J5ZBH9_SOLCO</name>
<proteinExistence type="predicted"/>
<reference evidence="1 2" key="1">
    <citation type="submission" date="2020-09" db="EMBL/GenBank/DDBJ databases">
        <title>De no assembly of potato wild relative species, Solanum commersonii.</title>
        <authorList>
            <person name="Cho K."/>
        </authorList>
    </citation>
    <scope>NUCLEOTIDE SEQUENCE [LARGE SCALE GENOMIC DNA]</scope>
    <source>
        <strain evidence="1">LZ3.2</strain>
        <tissue evidence="1">Leaf</tissue>
    </source>
</reference>
<evidence type="ECO:0000313" key="1">
    <source>
        <dbReference type="EMBL" id="KAG5609248.1"/>
    </source>
</evidence>
<dbReference type="AlphaFoldDB" id="A0A9J5ZBH9"/>
<keyword evidence="2" id="KW-1185">Reference proteome</keyword>
<comment type="caution">
    <text evidence="1">The sequence shown here is derived from an EMBL/GenBank/DDBJ whole genome shotgun (WGS) entry which is preliminary data.</text>
</comment>
<evidence type="ECO:0000313" key="2">
    <source>
        <dbReference type="Proteomes" id="UP000824120"/>
    </source>
</evidence>
<organism evidence="1 2">
    <name type="scientific">Solanum commersonii</name>
    <name type="common">Commerson's wild potato</name>
    <name type="synonym">Commerson's nightshade</name>
    <dbReference type="NCBI Taxonomy" id="4109"/>
    <lineage>
        <taxon>Eukaryota</taxon>
        <taxon>Viridiplantae</taxon>
        <taxon>Streptophyta</taxon>
        <taxon>Embryophyta</taxon>
        <taxon>Tracheophyta</taxon>
        <taxon>Spermatophyta</taxon>
        <taxon>Magnoliopsida</taxon>
        <taxon>eudicotyledons</taxon>
        <taxon>Gunneridae</taxon>
        <taxon>Pentapetalae</taxon>
        <taxon>asterids</taxon>
        <taxon>lamiids</taxon>
        <taxon>Solanales</taxon>
        <taxon>Solanaceae</taxon>
        <taxon>Solanoideae</taxon>
        <taxon>Solaneae</taxon>
        <taxon>Solanum</taxon>
    </lineage>
</organism>
<gene>
    <name evidence="1" type="ORF">H5410_020529</name>
</gene>
<dbReference type="Proteomes" id="UP000824120">
    <property type="component" value="Chromosome 4"/>
</dbReference>
<dbReference type="EMBL" id="JACXVP010000004">
    <property type="protein sequence ID" value="KAG5609248.1"/>
    <property type="molecule type" value="Genomic_DNA"/>
</dbReference>